<feature type="chain" id="PRO_5046260680" evidence="5">
    <location>
        <begin position="21"/>
        <end position="328"/>
    </location>
</feature>
<proteinExistence type="predicted"/>
<dbReference type="PROSITE" id="PS01180">
    <property type="entry name" value="CUB"/>
    <property type="match status" value="1"/>
</dbReference>
<protein>
    <submittedName>
        <fullName evidence="8">Cubilin</fullName>
    </submittedName>
</protein>
<evidence type="ECO:0000259" key="6">
    <source>
        <dbReference type="PROSITE" id="PS01180"/>
    </source>
</evidence>
<feature type="transmembrane region" description="Helical" evidence="4">
    <location>
        <begin position="296"/>
        <end position="316"/>
    </location>
</feature>
<organism evidence="7 8">
    <name type="scientific">Aplysia californica</name>
    <name type="common">California sea hare</name>
    <dbReference type="NCBI Taxonomy" id="6500"/>
    <lineage>
        <taxon>Eukaryota</taxon>
        <taxon>Metazoa</taxon>
        <taxon>Spiralia</taxon>
        <taxon>Lophotrochozoa</taxon>
        <taxon>Mollusca</taxon>
        <taxon>Gastropoda</taxon>
        <taxon>Heterobranchia</taxon>
        <taxon>Euthyneura</taxon>
        <taxon>Tectipleura</taxon>
        <taxon>Aplysiida</taxon>
        <taxon>Aplysioidea</taxon>
        <taxon>Aplysiidae</taxon>
        <taxon>Aplysia</taxon>
    </lineage>
</organism>
<dbReference type="Gene3D" id="2.60.120.290">
    <property type="entry name" value="Spermadhesin, CUB domain"/>
    <property type="match status" value="1"/>
</dbReference>
<evidence type="ECO:0000256" key="5">
    <source>
        <dbReference type="SAM" id="SignalP"/>
    </source>
</evidence>
<evidence type="ECO:0000256" key="4">
    <source>
        <dbReference type="SAM" id="Phobius"/>
    </source>
</evidence>
<gene>
    <name evidence="8" type="primary">LOC106011744</name>
</gene>
<keyword evidence="7" id="KW-1185">Reference proteome</keyword>
<evidence type="ECO:0000313" key="7">
    <source>
        <dbReference type="Proteomes" id="UP000694888"/>
    </source>
</evidence>
<accession>A0ABM0ZZQ1</accession>
<keyword evidence="4" id="KW-0812">Transmembrane</keyword>
<dbReference type="GeneID" id="106011744"/>
<keyword evidence="4" id="KW-1133">Transmembrane helix</keyword>
<sequence length="328" mass="36145">MMLLKTAVFLTGVLMSTSSAQDPCNVPCNETIYLGGGQVSRSVTFCPGRVQCNWMFFTGSDDQAVRLTNMTFDFMAKYRCIAHLDDSVSFSPVLANGHVLTACNMTSDQVVVSRQNQMLLSVNIGEFKARNETLNLTFTAETTLITGCGGTLLNITVPSSGEFQNLTSPNYPNPYPPDSKCGYILISEDASKIIEINILDLDIPRLDPSLTCNKFGVYDDRLFLQYPSIYGSKSFSLCNNSKEHKANYPTTAKEATIEFYSGSELQGKGFMLQYRAVDWPKRNSGNDSSFFDRNKIAILLGLMGGLALLVVLIVAVKCMLRKRTPSPV</sequence>
<dbReference type="RefSeq" id="XP_012937862.1">
    <property type="nucleotide sequence ID" value="XM_013082408.2"/>
</dbReference>
<evidence type="ECO:0000313" key="8">
    <source>
        <dbReference type="RefSeq" id="XP_012937862.1"/>
    </source>
</evidence>
<feature type="signal peptide" evidence="5">
    <location>
        <begin position="1"/>
        <end position="20"/>
    </location>
</feature>
<comment type="caution">
    <text evidence="3">Lacks conserved residue(s) required for the propagation of feature annotation.</text>
</comment>
<keyword evidence="1" id="KW-0677">Repeat</keyword>
<dbReference type="SUPFAM" id="SSF49854">
    <property type="entry name" value="Spermadhesin, CUB domain"/>
    <property type="match status" value="1"/>
</dbReference>
<keyword evidence="2" id="KW-1015">Disulfide bond</keyword>
<reference evidence="8" key="1">
    <citation type="submission" date="2025-08" db="UniProtKB">
        <authorList>
            <consortium name="RefSeq"/>
        </authorList>
    </citation>
    <scope>IDENTIFICATION</scope>
</reference>
<dbReference type="Pfam" id="PF00431">
    <property type="entry name" value="CUB"/>
    <property type="match status" value="1"/>
</dbReference>
<name>A0ABM0ZZQ1_APLCA</name>
<dbReference type="SMART" id="SM00042">
    <property type="entry name" value="CUB"/>
    <property type="match status" value="1"/>
</dbReference>
<evidence type="ECO:0000256" key="2">
    <source>
        <dbReference type="ARBA" id="ARBA00023157"/>
    </source>
</evidence>
<dbReference type="PANTHER" id="PTHR24251">
    <property type="entry name" value="OVOCHYMASE-RELATED"/>
    <property type="match status" value="1"/>
</dbReference>
<keyword evidence="5" id="KW-0732">Signal</keyword>
<keyword evidence="4" id="KW-0472">Membrane</keyword>
<dbReference type="InterPro" id="IPR035914">
    <property type="entry name" value="Sperma_CUB_dom_sf"/>
</dbReference>
<dbReference type="Proteomes" id="UP000694888">
    <property type="component" value="Unplaced"/>
</dbReference>
<evidence type="ECO:0000256" key="1">
    <source>
        <dbReference type="ARBA" id="ARBA00022737"/>
    </source>
</evidence>
<dbReference type="InterPro" id="IPR000859">
    <property type="entry name" value="CUB_dom"/>
</dbReference>
<evidence type="ECO:0000256" key="3">
    <source>
        <dbReference type="PROSITE-ProRule" id="PRU00059"/>
    </source>
</evidence>
<feature type="domain" description="CUB" evidence="6">
    <location>
        <begin position="148"/>
        <end position="277"/>
    </location>
</feature>